<name>A0A6J7SI17_9ZZZZ</name>
<evidence type="ECO:0000259" key="2">
    <source>
        <dbReference type="Pfam" id="PF02720"/>
    </source>
</evidence>
<feature type="domain" description="DUF222" evidence="2">
    <location>
        <begin position="156"/>
        <end position="454"/>
    </location>
</feature>
<evidence type="ECO:0000313" key="3">
    <source>
        <dbReference type="EMBL" id="CAB5040905.1"/>
    </source>
</evidence>
<feature type="region of interest" description="Disordered" evidence="1">
    <location>
        <begin position="473"/>
        <end position="492"/>
    </location>
</feature>
<organism evidence="3">
    <name type="scientific">freshwater metagenome</name>
    <dbReference type="NCBI Taxonomy" id="449393"/>
    <lineage>
        <taxon>unclassified sequences</taxon>
        <taxon>metagenomes</taxon>
        <taxon>ecological metagenomes</taxon>
    </lineage>
</organism>
<dbReference type="EMBL" id="CAFBPU010000088">
    <property type="protein sequence ID" value="CAB5040905.1"/>
    <property type="molecule type" value="Genomic_DNA"/>
</dbReference>
<reference evidence="3" key="1">
    <citation type="submission" date="2020-05" db="EMBL/GenBank/DDBJ databases">
        <authorList>
            <person name="Chiriac C."/>
            <person name="Salcher M."/>
            <person name="Ghai R."/>
            <person name="Kavagutti S V."/>
        </authorList>
    </citation>
    <scope>NUCLEOTIDE SEQUENCE</scope>
</reference>
<protein>
    <submittedName>
        <fullName evidence="3">Unannotated protein</fullName>
    </submittedName>
</protein>
<dbReference type="InterPro" id="IPR003870">
    <property type="entry name" value="DUF222"/>
</dbReference>
<evidence type="ECO:0000256" key="1">
    <source>
        <dbReference type="SAM" id="MobiDB-lite"/>
    </source>
</evidence>
<proteinExistence type="predicted"/>
<sequence length="591" mass="63566">MEPNVSDGPVSHQLPIHGLAREGLAREGLAPEGLVRDGLVPDDLSPDDLSPDDHWFDPTLYFPSPEQLAQERRIEVEAQAVHRALLEVLSPEEWSRHVTVLDDASPEPSLPNAGDVLAELASQGSDSLAVMMLESIDPLDLECPLDRINYLKAVDRIEARTAAMRVRALAAIAGSTSAQAYLTEAHIEHEVALARRTSSYAAGRAIETARSLVSDFPSFYIALETGEVSVGHCSVLVDKTRVVADPEKLAVIERIVLPKARRLTPGEFGREVSKAIMRVDARAAAERHRQARAARQVIARECDEGMGFLGVTDDWVTINALYRTLTSDARALQRERGGARAAMDDDAALGSCRADALATRVLGKVIDDGSISWQRSDIPVSSALVIDLHTLRGEHDSPCLLDGQPIPAEIGREMARGVGAWRRMVTDPVTGHLLDYGRESYLPEALRRFIGVRDGGCRAPGCRTSSSARVDMDHATSFPGGPSDTSNTGMLCRSPHHQLKSAGYLEILDGEADGSCTWATLWGQRITIAPRPLLHDPADGYSLADPDVGLDMGPDALGLAALGPAALGPDDPGPDDPGHDLLPKPPDPPPF</sequence>
<feature type="region of interest" description="Disordered" evidence="1">
    <location>
        <begin position="553"/>
        <end position="591"/>
    </location>
</feature>
<dbReference type="AlphaFoldDB" id="A0A6J7SI17"/>
<feature type="compositionally biased region" description="Low complexity" evidence="1">
    <location>
        <begin position="553"/>
        <end position="570"/>
    </location>
</feature>
<dbReference type="Pfam" id="PF02720">
    <property type="entry name" value="DUF222"/>
    <property type="match status" value="1"/>
</dbReference>
<accession>A0A6J7SI17</accession>
<gene>
    <name evidence="3" type="ORF">UFOPK4150_02407</name>
</gene>